<dbReference type="AlphaFoldDB" id="A0A6P0HM65"/>
<protein>
    <recommendedName>
        <fullName evidence="3">ESX secretion-associated protein EspG</fullName>
    </recommendedName>
</protein>
<proteinExistence type="predicted"/>
<evidence type="ECO:0008006" key="3">
    <source>
        <dbReference type="Google" id="ProtNLM"/>
    </source>
</evidence>
<evidence type="ECO:0000313" key="1">
    <source>
        <dbReference type="EMBL" id="NEN79809.1"/>
    </source>
</evidence>
<accession>A0A6P0HM65</accession>
<keyword evidence="2" id="KW-1185">Reference proteome</keyword>
<organism evidence="1 2">
    <name type="scientific">Nocardioides zeae</name>
    <dbReference type="NCBI Taxonomy" id="1457234"/>
    <lineage>
        <taxon>Bacteria</taxon>
        <taxon>Bacillati</taxon>
        <taxon>Actinomycetota</taxon>
        <taxon>Actinomycetes</taxon>
        <taxon>Propionibacteriales</taxon>
        <taxon>Nocardioidaceae</taxon>
        <taxon>Nocardioides</taxon>
    </lineage>
</organism>
<name>A0A6P0HM65_9ACTN</name>
<dbReference type="Proteomes" id="UP000468687">
    <property type="component" value="Unassembled WGS sequence"/>
</dbReference>
<evidence type="ECO:0000313" key="2">
    <source>
        <dbReference type="Proteomes" id="UP000468687"/>
    </source>
</evidence>
<dbReference type="RefSeq" id="WP_163773360.1">
    <property type="nucleotide sequence ID" value="NZ_JAAGXA010000012.1"/>
</dbReference>
<comment type="caution">
    <text evidence="1">The sequence shown here is derived from an EMBL/GenBank/DDBJ whole genome shotgun (WGS) entry which is preliminary data.</text>
</comment>
<dbReference type="EMBL" id="JAAGXA010000012">
    <property type="protein sequence ID" value="NEN79809.1"/>
    <property type="molecule type" value="Genomic_DNA"/>
</dbReference>
<gene>
    <name evidence="1" type="ORF">G3T38_16185</name>
</gene>
<reference evidence="1 2" key="1">
    <citation type="journal article" date="2014" name="Int. J. Syst. Evol. Microbiol.">
        <title>Nocardioides zeae sp. nov., isolated from the stem of Zea mays.</title>
        <authorList>
            <person name="Glaeser S.P."/>
            <person name="McInroy J.A."/>
            <person name="Busse H.J."/>
            <person name="Kampfer P."/>
        </authorList>
    </citation>
    <scope>NUCLEOTIDE SEQUENCE [LARGE SCALE GENOMIC DNA]</scope>
    <source>
        <strain evidence="1 2">JCM 30728</strain>
    </source>
</reference>
<sequence length="317" mass="33033">MTTIDLGVPSPTPTHLFDRLPRRVALTLPELRFCAQRAGDAPLPFVDVPADTAAARADGAVPDALADRLGVRPADDDATAYAEAVASLGDPSASLTRRGLLTDAGVDAGIIGAIGLLATPRIGVDIDVVVAGGARAKAWHRQADGAVASLATADGLVFELAWFDSEAWPDELRRVAAVPEDVPLAPSSVPEAVDLPYELVDAAGEALRSNRSDVLPALVAQHSGEVQDAEGRVLSDGEVLTLVRALHDETQGRVRAMVADVGTGSTTVGIVSWVLLADGWHGLRPHRDGDRQRVDVHRVEPGDFPAALAPVLAEVAG</sequence>